<dbReference type="PROSITE" id="PS50837">
    <property type="entry name" value="NACHT"/>
    <property type="match status" value="1"/>
</dbReference>
<dbReference type="OrthoDB" id="898678at2"/>
<dbReference type="Proteomes" id="UP000215214">
    <property type="component" value="Chromosome TJEJU"/>
</dbReference>
<dbReference type="SUPFAM" id="SSF48371">
    <property type="entry name" value="ARM repeat"/>
    <property type="match status" value="1"/>
</dbReference>
<evidence type="ECO:0000313" key="2">
    <source>
        <dbReference type="EMBL" id="SNR14437.1"/>
    </source>
</evidence>
<dbReference type="KEGG" id="tje:TJEJU_0660"/>
<dbReference type="InterPro" id="IPR016024">
    <property type="entry name" value="ARM-type_fold"/>
</dbReference>
<reference evidence="2 3" key="1">
    <citation type="submission" date="2017-07" db="EMBL/GenBank/DDBJ databases">
        <authorList>
            <person name="Sun Z.S."/>
            <person name="Albrecht U."/>
            <person name="Echele G."/>
            <person name="Lee C.C."/>
        </authorList>
    </citation>
    <scope>NUCLEOTIDE SEQUENCE [LARGE SCALE GENOMIC DNA]</scope>
    <source>
        <strain evidence="3">type strain: KCTC 22618</strain>
    </source>
</reference>
<sequence>MSKEIISASGERAAMGGYLPQFDEFAWFVYLNLINKKLEWIRIADPKAEKLDDIQYSTHSEIHAYQVKWTIADANISFVNFTDLLPLITSSWKSLKAVNPGKKIIPHLITNKALSSHDSLKEGDTKIGSFQDFFSEVWKKTKSNQPIDDKWKSVFEEFKKNSKLSHNEFEEFINCFDFQPNYKQKQFRVGNIKYSKEDEDLQQISRFIIEKVASPERVVEFTRQEIIKELGWSNRFKTIFNHELIVDRQRYQPIQSTIDLLNSKLQEHKNGYLFLLGGPGSGKSTLLNQWSKGLKTRIVRYYAFDFVNPSSNLNFYERGNATHLFFDLVFQLKEAGIYKRDILPYKDLLFLKEVFSEQLRAIGEDFVTSGQPTIILIDGLDHVPREYKLTANSFLRELPLPSTLPDGVYIILGSQSYEFEDIQQEIKTEFQNGDRTIQIDSLKKEEVYKYIDNLDSPFQLTSSQKLQVFEKSQGHPLYLSYLVEKINKADSINDTIESFEVIDGSIDNYYRKIWEPIQKEDSQIQFLGLIARINDSINLQFIQEWGIQPSVLKSFREKARFLFNETERTLSFFHNSFKQFLLHHTSLNYLTGEFDPTSNIKYHEQLADYYVKSEIENYWKQNNHLFQAQQFDRFVSVVTPDSFTEQLLNFRPAEEIKQDAKLGVEIALQKKDINTLVRYLFSLAEIERRLFNIDPASFTEELLFLNKFDLARDYLRTGNILHCSESYAFKACRLFIEFGHKSEGAILYNLAYPEIITDTGILIDDSHRYKEIRDSLEEWIYTAPFFESTENIFSIINKIQFSDSIRESRFGEKESDLQLRLLSNLGYSLVDQNKWDDFNKVKEKIDYMSSRGRNSLFQLIKYAIEQCLDLKDNSRANEYLSLLISHFTKEKTKPVGKIFIADLVYKVTRDLNETYSWIKEVEQPSNVGSYDRLGYDDSLDAFLPLIKLNKLLNLSGNGISITSAIPSVEKGTDEEVIVEFERMLCITTQILAEGILQTSMSGDIIKRVFPIVRFYYKEISQKNNYWYKLTQAKGQYFDFLISAVSELGSEKLELLGDYLFGEFQNSPKYWSSSIQRKIIKSLLNNGFDAEKAVIQLRSLEDFMLEDHDIDGRITECLAHSEVWFILGKLEEGEKWLKQAIQESIGVGYRKDYQFSTWIKWLRKINHKDPSKASERIKWFLSHLNHIKETTEGRAYWNASEELLEATYEHNLNDGLEQTIWQLENDLIDFKDTITLFIKYFVIRIKNQEEFKSIVQLYSNLYLLLAESADSSLLRSILKKGYEILKEDIFIEHTQTIISAIEIKAYEETRHYLLSEIDDFYTSKGLKVEDYYSSFNIPAKNERGSSSNSSNTLTLKTDHESIDESEVLKRVANFDDFKKIIQEEDQANSLFNWSKVIEKITPLLTSNQIEEVAKLARIGRRESDFYAKLSEAALRIRNTELATSLANKSIELSSESGWVKYYDGGTRINAFNALKQINPVISSNKAFEVFAHDTVSCNYTSSYIEHLEDIVPLLTENYDEEKLWPEIYGYLQRLMSNSKQVTDLPILPSLNRPIMETLVDYLVYLAESPVSLVKEKSLLLLSRYINQDDYYALTQLQNGCLDDYSCVDVIMKLSELDSPKVHSLKSKISSLALSNDYQLRKNAIDILTSIGEEIPTLKNIELPKVYSLHIPENGKPDFKKKIDPYFPEVDINDPRDLIRPFEFLIKILSDESGIDEPNLICRAYSIMKKIGREEEWTVEYEKKLRNHLEEIYLKYSYPRPRVIAARKAIMHVTNELIDSGTINKERIQNLLISYDYAVQFFEEIAKPEFIQTIKEKDFGGVGNDWLDRIGESERLRESLLAYGDNFKVIAEYNQVKNLDWGSPTEEYMYQIAVNEELQEEDNYIFGSVFHQLSRNYHDMRGGGHFIVVIRDHRFDQFDIKSKWIAINPVLARYLGWEPEPTKLFAWKNSEGELMAESIYWSNGNTSMTPRKDGEVGEGWFVTVSENGLEQIRSVEKNLFLQKKLTRFKYEDSVLMDSQEINVIRI</sequence>
<accession>A0A238U5M3</accession>
<proteinExistence type="predicted"/>
<keyword evidence="3" id="KW-1185">Reference proteome</keyword>
<feature type="domain" description="NACHT" evidence="1">
    <location>
        <begin position="271"/>
        <end position="416"/>
    </location>
</feature>
<dbReference type="RefSeq" id="WP_095069390.1">
    <property type="nucleotide sequence ID" value="NZ_LT899436.1"/>
</dbReference>
<gene>
    <name evidence="2" type="ORF">TJEJU_0660</name>
</gene>
<organism evidence="2 3">
    <name type="scientific">Tenacibaculum jejuense</name>
    <dbReference type="NCBI Taxonomy" id="584609"/>
    <lineage>
        <taxon>Bacteria</taxon>
        <taxon>Pseudomonadati</taxon>
        <taxon>Bacteroidota</taxon>
        <taxon>Flavobacteriia</taxon>
        <taxon>Flavobacteriales</taxon>
        <taxon>Flavobacteriaceae</taxon>
        <taxon>Tenacibaculum</taxon>
    </lineage>
</organism>
<dbReference type="SUPFAM" id="SSF52540">
    <property type="entry name" value="P-loop containing nucleoside triphosphate hydrolases"/>
    <property type="match status" value="1"/>
</dbReference>
<protein>
    <recommendedName>
        <fullName evidence="1">NACHT domain-containing protein</fullName>
    </recommendedName>
</protein>
<evidence type="ECO:0000313" key="3">
    <source>
        <dbReference type="Proteomes" id="UP000215214"/>
    </source>
</evidence>
<name>A0A238U5M3_9FLAO</name>
<dbReference type="Gene3D" id="3.40.50.300">
    <property type="entry name" value="P-loop containing nucleotide triphosphate hydrolases"/>
    <property type="match status" value="1"/>
</dbReference>
<evidence type="ECO:0000259" key="1">
    <source>
        <dbReference type="PROSITE" id="PS50837"/>
    </source>
</evidence>
<dbReference type="EMBL" id="LT899436">
    <property type="protein sequence ID" value="SNR14437.1"/>
    <property type="molecule type" value="Genomic_DNA"/>
</dbReference>
<dbReference type="InterPro" id="IPR027417">
    <property type="entry name" value="P-loop_NTPase"/>
</dbReference>
<dbReference type="InterPro" id="IPR007111">
    <property type="entry name" value="NACHT_NTPase"/>
</dbReference>